<feature type="region of interest" description="Disordered" evidence="7">
    <location>
        <begin position="418"/>
        <end position="457"/>
    </location>
</feature>
<evidence type="ECO:0000259" key="8">
    <source>
        <dbReference type="PROSITE" id="PS50112"/>
    </source>
</evidence>
<evidence type="ECO:0008006" key="11">
    <source>
        <dbReference type="Google" id="ProtNLM"/>
    </source>
</evidence>
<dbReference type="InterPro" id="IPR014935">
    <property type="entry name" value="SRC/p160_LXXLL"/>
</dbReference>
<dbReference type="InterPro" id="IPR013767">
    <property type="entry name" value="PAS_fold"/>
</dbReference>
<dbReference type="Pfam" id="PF07469">
    <property type="entry name" value="DUF1518"/>
    <property type="match status" value="1"/>
</dbReference>
<dbReference type="InterPro" id="IPR032565">
    <property type="entry name" value="NCOA2/3_DUF4927"/>
</dbReference>
<proteinExistence type="inferred from homology"/>
<feature type="compositionally biased region" description="Low complexity" evidence="7">
    <location>
        <begin position="1216"/>
        <end position="1232"/>
    </location>
</feature>
<dbReference type="Gene3D" id="6.10.140.410">
    <property type="match status" value="1"/>
</dbReference>
<feature type="compositionally biased region" description="Polar residues" evidence="7">
    <location>
        <begin position="549"/>
        <end position="558"/>
    </location>
</feature>
<dbReference type="Ensembl" id="ENSCHIT00010052401.1">
    <property type="protein sequence ID" value="ENSCHIP00010037344.1"/>
    <property type="gene ID" value="ENSCHIG00010027549.1"/>
</dbReference>
<dbReference type="InterPro" id="IPR017426">
    <property type="entry name" value="Nuclear_rcpt_coactivator"/>
</dbReference>
<feature type="compositionally biased region" description="Low complexity" evidence="7">
    <location>
        <begin position="619"/>
        <end position="641"/>
    </location>
</feature>
<dbReference type="Gene3D" id="3.30.450.20">
    <property type="entry name" value="PAS domain"/>
    <property type="match status" value="2"/>
</dbReference>
<dbReference type="Gene3D" id="4.10.280.10">
    <property type="entry name" value="Helix-loop-helix DNA-binding domain"/>
    <property type="match status" value="1"/>
</dbReference>
<feature type="compositionally biased region" description="Basic and acidic residues" evidence="7">
    <location>
        <begin position="748"/>
        <end position="758"/>
    </location>
</feature>
<evidence type="ECO:0000256" key="5">
    <source>
        <dbReference type="ARBA" id="ARBA00023163"/>
    </source>
</evidence>
<dbReference type="InterPro" id="IPR000014">
    <property type="entry name" value="PAS"/>
</dbReference>
<dbReference type="GO" id="GO:0032870">
    <property type="term" value="P:cellular response to hormone stimulus"/>
    <property type="evidence" value="ECO:0007669"/>
    <property type="project" value="TreeGrafter"/>
</dbReference>
<dbReference type="InterPro" id="IPR014920">
    <property type="entry name" value="Nuc_rcpt_coact_Ncoa-typ"/>
</dbReference>
<feature type="compositionally biased region" description="Polar residues" evidence="7">
    <location>
        <begin position="439"/>
        <end position="453"/>
    </location>
</feature>
<dbReference type="InterPro" id="IPR010011">
    <property type="entry name" value="NCO_DUF1518"/>
</dbReference>
<sequence>MSGLGENALDQLAPDSRKRKLPCDPPGQGLACSGEKWRREQESKYIEELAELISANLSDIDNFNVKPDKCAILKETVRQIRQIKEQGKAISSDDDVQKADVSSTGQGVIDKDSLGPLLLQALDGFLFVVNREGNIVFVSENVTQYLQYKQEDLVNTSVYNILHEDDRKDFLKNLPKSTVNGVTWTNETQRQKSHTFNCRMLMKIPHDILEDINTSPEMRQRYETMQCFALSQPRAMMEEGEDLQSCMICVARRIATGERAFPSMAIFCLIGKVITIDTNSLRSSMRPGFEDIIRRCIQRFFSLNDGQSWIFSPTAYIHGHAETPLYRFSLADVTAQTKSKLFRNPVTNDRHGFVSTHFLQREQNGYRPNPNPVGQGIRPPAAGCNSSVGGMSMSPNPGLPMLSSRTYGVTDPGTAGQMSGARYGASGSIGSMNPGPGMQSPSSYQNSTYGLNMSSPPHGSPGLSSSICVAFCVHSPMGSSGNAVSHSFSSSSLSALQAISEGVGTSLLSTLSSPGPKLDNSPNMNITQPSKVNSQDSKSPIGLYCDQNPVESSMCQSNSRDHINDKESKESSVEGSENQRAPLESKGHKKLLQLLTCSSDDRGHASLTNSPLDSGCKDSSISVTSPSGVSSSTSGGVSSTSNMHGSLLQEKHRILHKLLQNGNSPAEVAKITAEATGKDTSSTTSCVEGNVKQEQLSPKKKESNALLRYLLDRDDPSDTLAKELQPKVEGVDSKMSQCSSSTIPSSSQEKDAKIKTETNEEGSGDLDNLDAILGDLTNSDFYNNSISTSGSNLGTKPQMFQGANSLGLRSPQSVQSLRPPYNRAVSLDSPVSVGSSPPVKNIGAFPMLAKQPMLGGNPRMMDNQENYGSNMGGPNRNVTVNQAPSSGDWGLPSSKASRMEPVNSNAMGRPGTDYNAPLPRPAMGGSMPAMPLRSNSVPGSRPVTQQQQQQPPQMLQMRPGEIPMGMGVSPYGQAAPSNQPGSWPDGMLSMEQGPHGTQNRPILRNSLDDLLGPPSNLEGQSDERALLDQLHTLLSNTDATGLEEIDRALGIPELVNQGQALEPKQDAFPGQEAAVMMEQKAALYGQTYPGQGPPMQGSFNLQGQSPPFNSMMNQMNQQGNFPLQGMHPRANIMRPRTNTPKQLRMQLQQRLQGQQFLNQSRQALEMKMENPTAGGAAVMRPMMQPQVNSQQGFLNAQMVAQRSRELLSHHFRQQRVAMMMQQQQQQQQQQPQAFSPPPNVTASPSMDGVLAGPAMPQAPPQQFPYPPNYGMGQQPDPAFGRVPSPPNAMMSSRMVPSQNPMIQHPQTAPMYQSSEMKGWPSGTLARSSTFPQQQFAHQGNPAAYSMVHVNGSSGPMGVCFTHVSSGCQQKYC</sequence>
<feature type="region of interest" description="Disordered" evidence="7">
    <location>
        <begin position="991"/>
        <end position="1020"/>
    </location>
</feature>
<feature type="region of interest" description="Disordered" evidence="7">
    <location>
        <begin position="726"/>
        <end position="766"/>
    </location>
</feature>
<dbReference type="GO" id="GO:0045944">
    <property type="term" value="P:positive regulation of transcription by RNA polymerase II"/>
    <property type="evidence" value="ECO:0007669"/>
    <property type="project" value="TreeGrafter"/>
</dbReference>
<dbReference type="FunFam" id="4.10.280.10:FF:000008">
    <property type="entry name" value="Nuclear receptor coactivator"/>
    <property type="match status" value="1"/>
</dbReference>
<dbReference type="GO" id="GO:0016922">
    <property type="term" value="F:nuclear receptor binding"/>
    <property type="evidence" value="ECO:0007669"/>
    <property type="project" value="InterPro"/>
</dbReference>
<feature type="region of interest" description="Disordered" evidence="7">
    <location>
        <begin position="679"/>
        <end position="701"/>
    </location>
</feature>
<dbReference type="Pfam" id="PF16279">
    <property type="entry name" value="DUF4927"/>
    <property type="match status" value="1"/>
</dbReference>
<dbReference type="SUPFAM" id="SSF55785">
    <property type="entry name" value="PYP-like sensor domain (PAS domain)"/>
    <property type="match status" value="1"/>
</dbReference>
<dbReference type="InterPro" id="IPR037077">
    <property type="entry name" value="Nuc_rcpt_coact_Ncoa_int_sf"/>
</dbReference>
<reference evidence="10" key="1">
    <citation type="submission" date="2019-03" db="EMBL/GenBank/DDBJ databases">
        <title>Genome sequencing and reference-guided assembly of Black Bengal Goat (Capra hircus).</title>
        <authorList>
            <person name="Siddiki A.Z."/>
            <person name="Baten A."/>
            <person name="Billah M."/>
            <person name="Alam M.A.U."/>
            <person name="Shawrob K.S.M."/>
            <person name="Saha S."/>
            <person name="Chowdhury M."/>
            <person name="Rahman A.H."/>
            <person name="Stear M."/>
            <person name="Miah G."/>
            <person name="Das G.B."/>
            <person name="Hossain M.M."/>
            <person name="Kumkum M."/>
            <person name="Islam M.S."/>
            <person name="Mollah A.M."/>
            <person name="Ahsan A."/>
            <person name="Tusar F."/>
            <person name="Khan M.K.I."/>
        </authorList>
    </citation>
    <scope>NUCLEOTIDE SEQUENCE [LARGE SCALE GENOMIC DNA]</scope>
</reference>
<dbReference type="Pfam" id="PF00989">
    <property type="entry name" value="PAS"/>
    <property type="match status" value="1"/>
</dbReference>
<dbReference type="SMART" id="SM01151">
    <property type="entry name" value="DUF1518"/>
    <property type="match status" value="1"/>
</dbReference>
<evidence type="ECO:0000259" key="9">
    <source>
        <dbReference type="PROSITE" id="PS50888"/>
    </source>
</evidence>
<feature type="domain" description="BHLH" evidence="9">
    <location>
        <begin position="26"/>
        <end position="83"/>
    </location>
</feature>
<accession>A0A8C2Y0T9</accession>
<dbReference type="InterPro" id="IPR011598">
    <property type="entry name" value="bHLH_dom"/>
</dbReference>
<name>A0A8C2Y0T9_CAPHI</name>
<keyword evidence="2" id="KW-0677">Repeat</keyword>
<feature type="region of interest" description="Disordered" evidence="7">
    <location>
        <begin position="1"/>
        <end position="35"/>
    </location>
</feature>
<evidence type="ECO:0000256" key="2">
    <source>
        <dbReference type="ARBA" id="ARBA00022737"/>
    </source>
</evidence>
<dbReference type="Pfam" id="PF08815">
    <property type="entry name" value="Nuc_rec_co-act"/>
    <property type="match status" value="1"/>
</dbReference>
<feature type="compositionally biased region" description="Pro residues" evidence="7">
    <location>
        <begin position="1256"/>
        <end position="1267"/>
    </location>
</feature>
<dbReference type="CDD" id="cd00130">
    <property type="entry name" value="PAS"/>
    <property type="match status" value="1"/>
</dbReference>
<protein>
    <recommendedName>
        <fullName evidence="11">Nuclear receptor coactivator</fullName>
    </recommendedName>
</protein>
<dbReference type="Pfam" id="PF14598">
    <property type="entry name" value="PAS_11"/>
    <property type="match status" value="1"/>
</dbReference>
<reference evidence="10" key="2">
    <citation type="submission" date="2025-08" db="UniProtKB">
        <authorList>
            <consortium name="Ensembl"/>
        </authorList>
    </citation>
    <scope>IDENTIFICATION</scope>
</reference>
<keyword evidence="5" id="KW-0804">Transcription</keyword>
<keyword evidence="4" id="KW-0010">Activator</keyword>
<dbReference type="FunFam" id="3.30.450.20:FF:000027">
    <property type="entry name" value="Nuclear receptor coactivator 3"/>
    <property type="match status" value="1"/>
</dbReference>
<dbReference type="PROSITE" id="PS50112">
    <property type="entry name" value="PAS"/>
    <property type="match status" value="1"/>
</dbReference>
<dbReference type="InterPro" id="IPR009110">
    <property type="entry name" value="Nuc_rcpt_coact"/>
</dbReference>
<dbReference type="SUPFAM" id="SSF69125">
    <property type="entry name" value="Nuclear receptor coactivator interlocking domain"/>
    <property type="match status" value="1"/>
</dbReference>
<evidence type="ECO:0000256" key="6">
    <source>
        <dbReference type="ARBA" id="ARBA00023242"/>
    </source>
</evidence>
<feature type="region of interest" description="Disordered" evidence="7">
    <location>
        <begin position="509"/>
        <end position="587"/>
    </location>
</feature>
<feature type="region of interest" description="Disordered" evidence="7">
    <location>
        <begin position="606"/>
        <end position="644"/>
    </location>
</feature>
<comment type="similarity">
    <text evidence="1">Belongs to the SRC/p160 nuclear receptor coactivator family.</text>
</comment>
<dbReference type="Pfam" id="PF23172">
    <property type="entry name" value="bHLH_NCOA"/>
    <property type="match status" value="1"/>
</dbReference>
<feature type="region of interest" description="Disordered" evidence="7">
    <location>
        <begin position="1216"/>
        <end position="1286"/>
    </location>
</feature>
<feature type="compositionally biased region" description="Polar residues" evidence="7">
    <location>
        <begin position="679"/>
        <end position="696"/>
    </location>
</feature>
<dbReference type="Pfam" id="PF16665">
    <property type="entry name" value="NCOA_u2"/>
    <property type="match status" value="1"/>
</dbReference>
<feature type="compositionally biased region" description="Low complexity" evidence="7">
    <location>
        <begin position="736"/>
        <end position="747"/>
    </location>
</feature>
<evidence type="ECO:0000256" key="3">
    <source>
        <dbReference type="ARBA" id="ARBA00023015"/>
    </source>
</evidence>
<dbReference type="InterPro" id="IPR036638">
    <property type="entry name" value="HLH_DNA-bd_sf"/>
</dbReference>
<dbReference type="PROSITE" id="PS50888">
    <property type="entry name" value="BHLH"/>
    <property type="match status" value="1"/>
</dbReference>
<feature type="domain" description="PAS" evidence="8">
    <location>
        <begin position="118"/>
        <end position="181"/>
    </location>
</feature>
<evidence type="ECO:0000256" key="1">
    <source>
        <dbReference type="ARBA" id="ARBA00009933"/>
    </source>
</evidence>
<keyword evidence="6" id="KW-0539">Nucleus</keyword>
<dbReference type="GO" id="GO:0005634">
    <property type="term" value="C:nucleus"/>
    <property type="evidence" value="ECO:0007669"/>
    <property type="project" value="InterPro"/>
</dbReference>
<evidence type="ECO:0000313" key="10">
    <source>
        <dbReference type="Ensembl" id="ENSCHIP00010037344.1"/>
    </source>
</evidence>
<keyword evidence="3" id="KW-0805">Transcription regulation</keyword>
<dbReference type="PANTHER" id="PTHR10684">
    <property type="entry name" value="NUCLEAR RECEPTOR COACTIVATOR"/>
    <property type="match status" value="1"/>
</dbReference>
<dbReference type="GO" id="GO:0003713">
    <property type="term" value="F:transcription coactivator activity"/>
    <property type="evidence" value="ECO:0007669"/>
    <property type="project" value="InterPro"/>
</dbReference>
<evidence type="ECO:0000256" key="7">
    <source>
        <dbReference type="SAM" id="MobiDB-lite"/>
    </source>
</evidence>
<feature type="region of interest" description="Disordered" evidence="7">
    <location>
        <begin position="881"/>
        <end position="911"/>
    </location>
</feature>
<feature type="compositionally biased region" description="Basic and acidic residues" evidence="7">
    <location>
        <begin position="559"/>
        <end position="572"/>
    </location>
</feature>
<dbReference type="SMART" id="SM00091">
    <property type="entry name" value="PAS"/>
    <property type="match status" value="1"/>
</dbReference>
<feature type="compositionally biased region" description="Polar residues" evidence="7">
    <location>
        <begin position="520"/>
        <end position="538"/>
    </location>
</feature>
<dbReference type="GO" id="GO:0046983">
    <property type="term" value="F:protein dimerization activity"/>
    <property type="evidence" value="ECO:0007669"/>
    <property type="project" value="InterPro"/>
</dbReference>
<dbReference type="SUPFAM" id="SSF47459">
    <property type="entry name" value="HLH, helix-loop-helix DNA-binding domain"/>
    <property type="match status" value="1"/>
</dbReference>
<organism evidence="10">
    <name type="scientific">Capra hircus</name>
    <name type="common">Goat</name>
    <dbReference type="NCBI Taxonomy" id="9925"/>
    <lineage>
        <taxon>Eukaryota</taxon>
        <taxon>Metazoa</taxon>
        <taxon>Chordata</taxon>
        <taxon>Craniata</taxon>
        <taxon>Vertebrata</taxon>
        <taxon>Euteleostomi</taxon>
        <taxon>Mammalia</taxon>
        <taxon>Eutheria</taxon>
        <taxon>Laurasiatheria</taxon>
        <taxon>Artiodactyla</taxon>
        <taxon>Ruminantia</taxon>
        <taxon>Pecora</taxon>
        <taxon>Bovidae</taxon>
        <taxon>Caprinae</taxon>
        <taxon>Capra</taxon>
    </lineage>
</organism>
<dbReference type="SMART" id="SM00353">
    <property type="entry name" value="HLH"/>
    <property type="match status" value="1"/>
</dbReference>
<dbReference type="PANTHER" id="PTHR10684:SF3">
    <property type="entry name" value="NUCLEAR RECEPTOR COACTIVATOR 3"/>
    <property type="match status" value="1"/>
</dbReference>
<dbReference type="InterPro" id="IPR035965">
    <property type="entry name" value="PAS-like_dom_sf"/>
</dbReference>
<dbReference type="InterPro" id="IPR056193">
    <property type="entry name" value="bHLH_NCOA1-3"/>
</dbReference>
<dbReference type="Pfam" id="PF08832">
    <property type="entry name" value="SRC-1"/>
    <property type="match status" value="1"/>
</dbReference>
<dbReference type="PIRSF" id="PIRSF038181">
    <property type="entry name" value="Nuclear_receptor_coactivator"/>
    <property type="match status" value="1"/>
</dbReference>
<evidence type="ECO:0000256" key="4">
    <source>
        <dbReference type="ARBA" id="ARBA00023159"/>
    </source>
</evidence>